<protein>
    <recommendedName>
        <fullName evidence="8">BHLH domain-containing protein</fullName>
    </recommendedName>
</protein>
<evidence type="ECO:0000256" key="4">
    <source>
        <dbReference type="ARBA" id="ARBA00023125"/>
    </source>
</evidence>
<comment type="caution">
    <text evidence="9">The sequence shown here is derived from an EMBL/GenBank/DDBJ whole genome shotgun (WGS) entry which is preliminary data.</text>
</comment>
<dbReference type="EMBL" id="JARBDR010000918">
    <property type="protein sequence ID" value="KAJ8301093.1"/>
    <property type="molecule type" value="Genomic_DNA"/>
</dbReference>
<dbReference type="SMART" id="SM00353">
    <property type="entry name" value="HLH"/>
    <property type="match status" value="1"/>
</dbReference>
<sequence>MQDSGIECDLDSILNSDIDITNDGEFYELKSTVIPDESPKVEIKNASTPYRANLKMQLMRAKLAEDEKREQQNITYKPISSSPQIINMPISQSLGSAELPSQVLKVKTKLENPTHFHVQENQKRQIQMFLSHSQGKAGAVQSLPLLTTTMQSNMFTAQQPQSGSAPVDPDSPLSAGLSSAATSVSDVQDMDNLLSDIMSLESVDVSIDNDLSLIEPSFTQMSSTLPQSNILNVYNIKPEQQDKSSTSCPEQFRSQIEPPTCMSEEEVRLWQKERQKKDNHNMIERRRRFNINDRIKELGTLLPKSVDPDMRQNKGTILKASVDYIKRLRKDQDKAKQLELLMRANGLTSGLNDDIANLTLVHPNTFQIQQQPQQHLQQIQQQQVQPAVVVMPSNGSMLDDLGMDDSPVSGDPMLSSEPVSPAMMEDSAEGF</sequence>
<dbReference type="Pfam" id="PF00010">
    <property type="entry name" value="HLH"/>
    <property type="match status" value="1"/>
</dbReference>
<dbReference type="InterPro" id="IPR011598">
    <property type="entry name" value="bHLH_dom"/>
</dbReference>
<evidence type="ECO:0000259" key="8">
    <source>
        <dbReference type="PROSITE" id="PS50888"/>
    </source>
</evidence>
<dbReference type="InterPro" id="IPR036638">
    <property type="entry name" value="HLH_DNA-bd_sf"/>
</dbReference>
<keyword evidence="3" id="KW-0805">Transcription regulation</keyword>
<dbReference type="CDD" id="cd11397">
    <property type="entry name" value="bHLHzip_MITF_like"/>
    <property type="match status" value="1"/>
</dbReference>
<dbReference type="Gene3D" id="4.10.280.10">
    <property type="entry name" value="Helix-loop-helix DNA-binding domain"/>
    <property type="match status" value="1"/>
</dbReference>
<keyword evidence="4" id="KW-0238">DNA-binding</keyword>
<evidence type="ECO:0000256" key="3">
    <source>
        <dbReference type="ARBA" id="ARBA00023015"/>
    </source>
</evidence>
<feature type="region of interest" description="Disordered" evidence="7">
    <location>
        <begin position="157"/>
        <end position="182"/>
    </location>
</feature>
<comment type="similarity">
    <text evidence="2">Belongs to the MiT/TFE family.</text>
</comment>
<evidence type="ECO:0000313" key="10">
    <source>
        <dbReference type="Proteomes" id="UP001217089"/>
    </source>
</evidence>
<dbReference type="Proteomes" id="UP001217089">
    <property type="component" value="Unassembled WGS sequence"/>
</dbReference>
<accession>A0ABQ9ECV3</accession>
<organism evidence="9 10">
    <name type="scientific">Tegillarca granosa</name>
    <name type="common">Malaysian cockle</name>
    <name type="synonym">Anadara granosa</name>
    <dbReference type="NCBI Taxonomy" id="220873"/>
    <lineage>
        <taxon>Eukaryota</taxon>
        <taxon>Metazoa</taxon>
        <taxon>Spiralia</taxon>
        <taxon>Lophotrochozoa</taxon>
        <taxon>Mollusca</taxon>
        <taxon>Bivalvia</taxon>
        <taxon>Autobranchia</taxon>
        <taxon>Pteriomorphia</taxon>
        <taxon>Arcoida</taxon>
        <taxon>Arcoidea</taxon>
        <taxon>Arcidae</taxon>
        <taxon>Tegillarca</taxon>
    </lineage>
</organism>
<evidence type="ECO:0000256" key="7">
    <source>
        <dbReference type="SAM" id="MobiDB-lite"/>
    </source>
</evidence>
<feature type="domain" description="BHLH" evidence="8">
    <location>
        <begin position="275"/>
        <end position="328"/>
    </location>
</feature>
<proteinExistence type="inferred from homology"/>
<feature type="region of interest" description="Disordered" evidence="7">
    <location>
        <begin position="402"/>
        <end position="431"/>
    </location>
</feature>
<reference evidence="9 10" key="1">
    <citation type="submission" date="2022-12" db="EMBL/GenBank/DDBJ databases">
        <title>Chromosome-level genome of Tegillarca granosa.</title>
        <authorList>
            <person name="Kim J."/>
        </authorList>
    </citation>
    <scope>NUCLEOTIDE SEQUENCE [LARGE SCALE GENOMIC DNA]</scope>
    <source>
        <strain evidence="9">Teg-2019</strain>
        <tissue evidence="9">Adductor muscle</tissue>
    </source>
</reference>
<dbReference type="InterPro" id="IPR031867">
    <property type="entry name" value="MiT/TFE_N"/>
</dbReference>
<dbReference type="PROSITE" id="PS50888">
    <property type="entry name" value="BHLH"/>
    <property type="match status" value="1"/>
</dbReference>
<evidence type="ECO:0000256" key="6">
    <source>
        <dbReference type="ARBA" id="ARBA00023242"/>
    </source>
</evidence>
<keyword evidence="6" id="KW-0539">Nucleus</keyword>
<comment type="subcellular location">
    <subcellularLocation>
        <location evidence="1">Nucleus</location>
    </subcellularLocation>
</comment>
<evidence type="ECO:0000313" key="9">
    <source>
        <dbReference type="EMBL" id="KAJ8301093.1"/>
    </source>
</evidence>
<name>A0ABQ9ECV3_TEGGR</name>
<dbReference type="PANTHER" id="PTHR45776:SF2">
    <property type="entry name" value="MIP04163P"/>
    <property type="match status" value="1"/>
</dbReference>
<dbReference type="SUPFAM" id="SSF47459">
    <property type="entry name" value="HLH, helix-loop-helix DNA-binding domain"/>
    <property type="match status" value="1"/>
</dbReference>
<dbReference type="PANTHER" id="PTHR45776">
    <property type="entry name" value="MIP04163P"/>
    <property type="match status" value="1"/>
</dbReference>
<gene>
    <name evidence="9" type="ORF">KUTeg_020080</name>
</gene>
<evidence type="ECO:0000256" key="1">
    <source>
        <dbReference type="ARBA" id="ARBA00004123"/>
    </source>
</evidence>
<evidence type="ECO:0000256" key="5">
    <source>
        <dbReference type="ARBA" id="ARBA00023163"/>
    </source>
</evidence>
<dbReference type="Pfam" id="PF15951">
    <property type="entry name" value="MITF_TFEB_C_3_N"/>
    <property type="match status" value="1"/>
</dbReference>
<keyword evidence="5" id="KW-0804">Transcription</keyword>
<evidence type="ECO:0000256" key="2">
    <source>
        <dbReference type="ARBA" id="ARBA00008289"/>
    </source>
</evidence>
<keyword evidence="10" id="KW-1185">Reference proteome</keyword>